<keyword evidence="4" id="KW-1185">Reference proteome</keyword>
<feature type="region of interest" description="Disordered" evidence="2">
    <location>
        <begin position="33"/>
        <end position="135"/>
    </location>
</feature>
<dbReference type="KEGG" id="cmos:111442828"/>
<evidence type="ECO:0000259" key="3">
    <source>
        <dbReference type="Pfam" id="PF01556"/>
    </source>
</evidence>
<dbReference type="Gene3D" id="2.60.260.20">
    <property type="entry name" value="Urease metallochaperone UreE, N-terminal domain"/>
    <property type="match status" value="2"/>
</dbReference>
<protein>
    <submittedName>
        <fullName evidence="5">DnaJ homolog subfamily B member 13-like</fullName>
    </submittedName>
</protein>
<dbReference type="GeneID" id="111442828"/>
<dbReference type="GO" id="GO:0005829">
    <property type="term" value="C:cytosol"/>
    <property type="evidence" value="ECO:0007669"/>
    <property type="project" value="TreeGrafter"/>
</dbReference>
<dbReference type="SUPFAM" id="SSF49493">
    <property type="entry name" value="HSP40/DnaJ peptide-binding domain"/>
    <property type="match status" value="2"/>
</dbReference>
<gene>
    <name evidence="5" type="primary">LOC111442828</name>
</gene>
<dbReference type="PANTHER" id="PTHR24078">
    <property type="entry name" value="DNAJ HOMOLOG SUBFAMILY C MEMBER"/>
    <property type="match status" value="1"/>
</dbReference>
<keyword evidence="1" id="KW-0143">Chaperone</keyword>
<dbReference type="InterPro" id="IPR002939">
    <property type="entry name" value="DnaJ_C"/>
</dbReference>
<feature type="domain" description="Chaperone DnaJ C-terminal" evidence="3">
    <location>
        <begin position="157"/>
        <end position="315"/>
    </location>
</feature>
<accession>A0A6J1F7L4</accession>
<dbReference type="GO" id="GO:0051087">
    <property type="term" value="F:protein-folding chaperone binding"/>
    <property type="evidence" value="ECO:0007669"/>
    <property type="project" value="TreeGrafter"/>
</dbReference>
<evidence type="ECO:0000256" key="1">
    <source>
        <dbReference type="ARBA" id="ARBA00023186"/>
    </source>
</evidence>
<dbReference type="Proteomes" id="UP000504609">
    <property type="component" value="Unplaced"/>
</dbReference>
<dbReference type="FunFam" id="2.60.260.20:FF:000015">
    <property type="entry name" value="Heat shock protein 40"/>
    <property type="match status" value="1"/>
</dbReference>
<reference evidence="5" key="1">
    <citation type="submission" date="2025-08" db="UniProtKB">
        <authorList>
            <consortium name="RefSeq"/>
        </authorList>
    </citation>
    <scope>IDENTIFICATION</scope>
    <source>
        <tissue evidence="5">Young leaves</tissue>
    </source>
</reference>
<dbReference type="InterPro" id="IPR008971">
    <property type="entry name" value="HSP40/DnaJ_pept-bd"/>
</dbReference>
<dbReference type="CDD" id="cd10747">
    <property type="entry name" value="DnaJ_C"/>
    <property type="match status" value="1"/>
</dbReference>
<dbReference type="Pfam" id="PF01556">
    <property type="entry name" value="DnaJ_C"/>
    <property type="match status" value="1"/>
</dbReference>
<organism evidence="4 5">
    <name type="scientific">Cucurbita moschata</name>
    <name type="common">Winter crookneck squash</name>
    <name type="synonym">Cucurbita pepo var. moschata</name>
    <dbReference type="NCBI Taxonomy" id="3662"/>
    <lineage>
        <taxon>Eukaryota</taxon>
        <taxon>Viridiplantae</taxon>
        <taxon>Streptophyta</taxon>
        <taxon>Embryophyta</taxon>
        <taxon>Tracheophyta</taxon>
        <taxon>Spermatophyta</taxon>
        <taxon>Magnoliopsida</taxon>
        <taxon>eudicotyledons</taxon>
        <taxon>Gunneridae</taxon>
        <taxon>Pentapetalae</taxon>
        <taxon>rosids</taxon>
        <taxon>fabids</taxon>
        <taxon>Cucurbitales</taxon>
        <taxon>Cucurbitaceae</taxon>
        <taxon>Cucurbiteae</taxon>
        <taxon>Cucurbita</taxon>
    </lineage>
</organism>
<proteinExistence type="predicted"/>
<feature type="compositionally biased region" description="Basic and acidic residues" evidence="2">
    <location>
        <begin position="47"/>
        <end position="64"/>
    </location>
</feature>
<dbReference type="AlphaFoldDB" id="A0A6J1F7L4"/>
<name>A0A6J1F7L4_CUCMO</name>
<dbReference type="GO" id="GO:0006457">
    <property type="term" value="P:protein folding"/>
    <property type="evidence" value="ECO:0007669"/>
    <property type="project" value="InterPro"/>
</dbReference>
<evidence type="ECO:0000313" key="5">
    <source>
        <dbReference type="RefSeq" id="XP_022936142.1"/>
    </source>
</evidence>
<dbReference type="InterPro" id="IPR051339">
    <property type="entry name" value="DnaJ_subfamily_B"/>
</dbReference>
<sequence length="337" mass="37956">MVDLPQALGISFRKFFKSYKAFFKKWHSKVKNAKKDTDVTDSTSDAVDNRPSKDHEEVKKEGPRPIRGVQSFRYGGRSMRENDSTSLRPRSYDSGFSYLSRNASRRGQNPSSTSQFRSLSRRSSGPVASRVSSGRRSIDSMPIMFSNSSGVLKPATIEKQLECTLEELCFGCMKKIKVTRDILSITGQPIEEEEMLTIKVKPGWRMGTKITFEGTGNKRLGSYLGDMSFVIAEKQHAYFKREGDDLELTVAIPLVKALTGCTISVPLLGGETMILETNNVVWPGYEKLIKGQGMPKPKHEDKRGNLKVKFLVEFPTKLTEQQRSDLFQILRASEYPS</sequence>
<evidence type="ECO:0000256" key="2">
    <source>
        <dbReference type="SAM" id="MobiDB-lite"/>
    </source>
</evidence>
<evidence type="ECO:0000313" key="4">
    <source>
        <dbReference type="Proteomes" id="UP000504609"/>
    </source>
</evidence>
<dbReference type="GO" id="GO:0051082">
    <property type="term" value="F:unfolded protein binding"/>
    <property type="evidence" value="ECO:0007669"/>
    <property type="project" value="InterPro"/>
</dbReference>
<feature type="compositionally biased region" description="Polar residues" evidence="2">
    <location>
        <begin position="97"/>
        <end position="123"/>
    </location>
</feature>
<dbReference type="FunFam" id="2.60.260.20:FF:000006">
    <property type="entry name" value="DnaJ subfamily B member 13"/>
    <property type="match status" value="1"/>
</dbReference>
<dbReference type="PANTHER" id="PTHR24078:SF522">
    <property type="entry name" value="DNAJ CHAPERONE C-TERMINAL DOMAIN-CONTAINING PROTEIN"/>
    <property type="match status" value="1"/>
</dbReference>
<dbReference type="RefSeq" id="XP_022936142.1">
    <property type="nucleotide sequence ID" value="XM_023080374.1"/>
</dbReference>